<keyword evidence="2" id="KW-0732">Signal</keyword>
<protein>
    <recommendedName>
        <fullName evidence="5">Secreted protein</fullName>
    </recommendedName>
</protein>
<proteinExistence type="predicted"/>
<keyword evidence="4" id="KW-1185">Reference proteome</keyword>
<dbReference type="AlphaFoldDB" id="A0AAE0KDB6"/>
<dbReference type="EMBL" id="JAULSN010000004">
    <property type="protein sequence ID" value="KAK3373895.1"/>
    <property type="molecule type" value="Genomic_DNA"/>
</dbReference>
<comment type="caution">
    <text evidence="3">The sequence shown here is derived from an EMBL/GenBank/DDBJ whole genome shotgun (WGS) entry which is preliminary data.</text>
</comment>
<evidence type="ECO:0000313" key="4">
    <source>
        <dbReference type="Proteomes" id="UP001287356"/>
    </source>
</evidence>
<gene>
    <name evidence="3" type="ORF">B0T24DRAFT_624980</name>
</gene>
<feature type="signal peptide" evidence="2">
    <location>
        <begin position="1"/>
        <end position="22"/>
    </location>
</feature>
<evidence type="ECO:0000256" key="1">
    <source>
        <dbReference type="SAM" id="MobiDB-lite"/>
    </source>
</evidence>
<feature type="chain" id="PRO_5042238919" description="Secreted protein" evidence="2">
    <location>
        <begin position="23"/>
        <end position="91"/>
    </location>
</feature>
<dbReference type="Proteomes" id="UP001287356">
    <property type="component" value="Unassembled WGS sequence"/>
</dbReference>
<evidence type="ECO:0008006" key="5">
    <source>
        <dbReference type="Google" id="ProtNLM"/>
    </source>
</evidence>
<reference evidence="3" key="2">
    <citation type="submission" date="2023-06" db="EMBL/GenBank/DDBJ databases">
        <authorList>
            <consortium name="Lawrence Berkeley National Laboratory"/>
            <person name="Haridas S."/>
            <person name="Hensen N."/>
            <person name="Bonometti L."/>
            <person name="Westerberg I."/>
            <person name="Brannstrom I.O."/>
            <person name="Guillou S."/>
            <person name="Cros-Aarteil S."/>
            <person name="Calhoun S."/>
            <person name="Kuo A."/>
            <person name="Mondo S."/>
            <person name="Pangilinan J."/>
            <person name="Riley R."/>
            <person name="Labutti K."/>
            <person name="Andreopoulos B."/>
            <person name="Lipzen A."/>
            <person name="Chen C."/>
            <person name="Yanf M."/>
            <person name="Daum C."/>
            <person name="Ng V."/>
            <person name="Clum A."/>
            <person name="Steindorff A."/>
            <person name="Ohm R."/>
            <person name="Martin F."/>
            <person name="Silar P."/>
            <person name="Natvig D."/>
            <person name="Lalanne C."/>
            <person name="Gautier V."/>
            <person name="Ament-Velasquez S.L."/>
            <person name="Kruys A."/>
            <person name="Hutchinson M.I."/>
            <person name="Powell A.J."/>
            <person name="Barry K."/>
            <person name="Miller A.N."/>
            <person name="Grigoriev I.V."/>
            <person name="Debuchy R."/>
            <person name="Gladieux P."/>
            <person name="Thoren M.H."/>
            <person name="Johannesson H."/>
        </authorList>
    </citation>
    <scope>NUCLEOTIDE SEQUENCE</scope>
    <source>
        <strain evidence="3">CBS 958.72</strain>
    </source>
</reference>
<evidence type="ECO:0000256" key="2">
    <source>
        <dbReference type="SAM" id="SignalP"/>
    </source>
</evidence>
<sequence>MLGYFTVCSAVLFCAVTVVCTASPSSSPEKKRKKRKGKIAHDCSFTTEPSLFTFKYIAYETGTRVSRLNIPFKTEQEQQKIPLSPKKKTPP</sequence>
<organism evidence="3 4">
    <name type="scientific">Lasiosphaeria ovina</name>
    <dbReference type="NCBI Taxonomy" id="92902"/>
    <lineage>
        <taxon>Eukaryota</taxon>
        <taxon>Fungi</taxon>
        <taxon>Dikarya</taxon>
        <taxon>Ascomycota</taxon>
        <taxon>Pezizomycotina</taxon>
        <taxon>Sordariomycetes</taxon>
        <taxon>Sordariomycetidae</taxon>
        <taxon>Sordariales</taxon>
        <taxon>Lasiosphaeriaceae</taxon>
        <taxon>Lasiosphaeria</taxon>
    </lineage>
</organism>
<reference evidence="3" key="1">
    <citation type="journal article" date="2023" name="Mol. Phylogenet. Evol.">
        <title>Genome-scale phylogeny and comparative genomics of the fungal order Sordariales.</title>
        <authorList>
            <person name="Hensen N."/>
            <person name="Bonometti L."/>
            <person name="Westerberg I."/>
            <person name="Brannstrom I.O."/>
            <person name="Guillou S."/>
            <person name="Cros-Aarteil S."/>
            <person name="Calhoun S."/>
            <person name="Haridas S."/>
            <person name="Kuo A."/>
            <person name="Mondo S."/>
            <person name="Pangilinan J."/>
            <person name="Riley R."/>
            <person name="LaButti K."/>
            <person name="Andreopoulos B."/>
            <person name="Lipzen A."/>
            <person name="Chen C."/>
            <person name="Yan M."/>
            <person name="Daum C."/>
            <person name="Ng V."/>
            <person name="Clum A."/>
            <person name="Steindorff A."/>
            <person name="Ohm R.A."/>
            <person name="Martin F."/>
            <person name="Silar P."/>
            <person name="Natvig D.O."/>
            <person name="Lalanne C."/>
            <person name="Gautier V."/>
            <person name="Ament-Velasquez S.L."/>
            <person name="Kruys A."/>
            <person name="Hutchinson M.I."/>
            <person name="Powell A.J."/>
            <person name="Barry K."/>
            <person name="Miller A.N."/>
            <person name="Grigoriev I.V."/>
            <person name="Debuchy R."/>
            <person name="Gladieux P."/>
            <person name="Hiltunen Thoren M."/>
            <person name="Johannesson H."/>
        </authorList>
    </citation>
    <scope>NUCLEOTIDE SEQUENCE</scope>
    <source>
        <strain evidence="3">CBS 958.72</strain>
    </source>
</reference>
<feature type="region of interest" description="Disordered" evidence="1">
    <location>
        <begin position="71"/>
        <end position="91"/>
    </location>
</feature>
<evidence type="ECO:0000313" key="3">
    <source>
        <dbReference type="EMBL" id="KAK3373895.1"/>
    </source>
</evidence>
<accession>A0AAE0KDB6</accession>
<name>A0AAE0KDB6_9PEZI</name>